<dbReference type="AlphaFoldDB" id="A0AAN5CCN4"/>
<accession>A0AAN5CCN4</accession>
<dbReference type="Gene3D" id="3.10.100.10">
    <property type="entry name" value="Mannose-Binding Protein A, subunit A"/>
    <property type="match status" value="1"/>
</dbReference>
<dbReference type="InterPro" id="IPR016186">
    <property type="entry name" value="C-type_lectin-like/link_sf"/>
</dbReference>
<feature type="domain" description="C-type lectin" evidence="3">
    <location>
        <begin position="96"/>
        <end position="200"/>
    </location>
</feature>
<dbReference type="InterPro" id="IPR016187">
    <property type="entry name" value="CTDL_fold"/>
</dbReference>
<feature type="signal peptide" evidence="2">
    <location>
        <begin position="1"/>
        <end position="18"/>
    </location>
</feature>
<feature type="compositionally biased region" description="Low complexity" evidence="1">
    <location>
        <begin position="35"/>
        <end position="47"/>
    </location>
</feature>
<evidence type="ECO:0000256" key="1">
    <source>
        <dbReference type="SAM" id="MobiDB-lite"/>
    </source>
</evidence>
<dbReference type="SMART" id="SM00034">
    <property type="entry name" value="CLECT"/>
    <property type="match status" value="1"/>
</dbReference>
<organism evidence="4 5">
    <name type="scientific">Pristionchus mayeri</name>
    <dbReference type="NCBI Taxonomy" id="1317129"/>
    <lineage>
        <taxon>Eukaryota</taxon>
        <taxon>Metazoa</taxon>
        <taxon>Ecdysozoa</taxon>
        <taxon>Nematoda</taxon>
        <taxon>Chromadorea</taxon>
        <taxon>Rhabditida</taxon>
        <taxon>Rhabditina</taxon>
        <taxon>Diplogasteromorpha</taxon>
        <taxon>Diplogasteroidea</taxon>
        <taxon>Neodiplogasteridae</taxon>
        <taxon>Pristionchus</taxon>
    </lineage>
</organism>
<dbReference type="InterPro" id="IPR001304">
    <property type="entry name" value="C-type_lectin-like"/>
</dbReference>
<dbReference type="Pfam" id="PF00059">
    <property type="entry name" value="Lectin_C"/>
    <property type="match status" value="1"/>
</dbReference>
<dbReference type="InterPro" id="IPR050111">
    <property type="entry name" value="C-type_lectin/snaclec_domain"/>
</dbReference>
<dbReference type="PANTHER" id="PTHR22803">
    <property type="entry name" value="MANNOSE, PHOSPHOLIPASE, LECTIN RECEPTOR RELATED"/>
    <property type="match status" value="1"/>
</dbReference>
<evidence type="ECO:0000256" key="2">
    <source>
        <dbReference type="SAM" id="SignalP"/>
    </source>
</evidence>
<comment type="caution">
    <text evidence="4">The sequence shown here is derived from an EMBL/GenBank/DDBJ whole genome shotgun (WGS) entry which is preliminary data.</text>
</comment>
<name>A0AAN5CCN4_9BILA</name>
<keyword evidence="2" id="KW-0732">Signal</keyword>
<reference evidence="5" key="1">
    <citation type="submission" date="2022-10" db="EMBL/GenBank/DDBJ databases">
        <title>Genome assembly of Pristionchus species.</title>
        <authorList>
            <person name="Yoshida K."/>
            <person name="Sommer R.J."/>
        </authorList>
    </citation>
    <scope>NUCLEOTIDE SEQUENCE [LARGE SCALE GENOMIC DNA]</scope>
    <source>
        <strain evidence="5">RS5460</strain>
    </source>
</reference>
<dbReference type="SUPFAM" id="SSF56436">
    <property type="entry name" value="C-type lectin-like"/>
    <property type="match status" value="1"/>
</dbReference>
<protein>
    <recommendedName>
        <fullName evidence="3">C-type lectin domain-containing protein</fullName>
    </recommendedName>
</protein>
<dbReference type="EMBL" id="BTRK01000003">
    <property type="protein sequence ID" value="GMR39860.1"/>
    <property type="molecule type" value="Genomic_DNA"/>
</dbReference>
<evidence type="ECO:0000259" key="3">
    <source>
        <dbReference type="PROSITE" id="PS50041"/>
    </source>
</evidence>
<feature type="chain" id="PRO_5042873544" description="C-type lectin domain-containing protein" evidence="2">
    <location>
        <begin position="19"/>
        <end position="286"/>
    </location>
</feature>
<feature type="region of interest" description="Disordered" evidence="1">
    <location>
        <begin position="20"/>
        <end position="47"/>
    </location>
</feature>
<evidence type="ECO:0000313" key="4">
    <source>
        <dbReference type="EMBL" id="GMR39860.1"/>
    </source>
</evidence>
<sequence length="286" mass="32833">MLLKAFPLLLLSLPFSIPSPRHRSRCQDRDDSEFSPCPLSRSDSDLPDPSLIELETRLTDAMRKMHSSLSSRLDKLEEALLGMQRSNEKGEWLERDDRSSYRLHEERRKWKEAQSICQSQGANLVTVDSAEENDFITKIVKTKPHIDFVWLKMKNRAKVTPLDAKYNNITFREHRRCTILCSDSTWDLRPCDQLRPFICKRDPPSPASEWTSEEEDVESEVALHPTLNKPIQPWKKAMESPSVDSQESNETLPEGGRSGHTSSDSPHEDGGGANKSTKRPQQFRFE</sequence>
<gene>
    <name evidence="4" type="ORF">PMAYCL1PPCAC_10055</name>
</gene>
<evidence type="ECO:0000313" key="5">
    <source>
        <dbReference type="Proteomes" id="UP001328107"/>
    </source>
</evidence>
<dbReference type="PROSITE" id="PS50041">
    <property type="entry name" value="C_TYPE_LECTIN_2"/>
    <property type="match status" value="1"/>
</dbReference>
<proteinExistence type="predicted"/>
<dbReference type="Proteomes" id="UP001328107">
    <property type="component" value="Unassembled WGS sequence"/>
</dbReference>
<dbReference type="CDD" id="cd00037">
    <property type="entry name" value="CLECT"/>
    <property type="match status" value="1"/>
</dbReference>
<feature type="compositionally biased region" description="Polar residues" evidence="1">
    <location>
        <begin position="242"/>
        <end position="251"/>
    </location>
</feature>
<keyword evidence="5" id="KW-1185">Reference proteome</keyword>
<feature type="region of interest" description="Disordered" evidence="1">
    <location>
        <begin position="202"/>
        <end position="286"/>
    </location>
</feature>